<dbReference type="AlphaFoldDB" id="A0A7X4YXT9"/>
<dbReference type="Proteomes" id="UP000558113">
    <property type="component" value="Unassembled WGS sequence"/>
</dbReference>
<evidence type="ECO:0000313" key="1">
    <source>
        <dbReference type="EMBL" id="NBC73584.1"/>
    </source>
</evidence>
<accession>A0A7X4YXT9</accession>
<dbReference type="EMBL" id="JAAAMU010000038">
    <property type="protein sequence ID" value="NBC73584.1"/>
    <property type="molecule type" value="Genomic_DNA"/>
</dbReference>
<dbReference type="OrthoDB" id="2595802at2"/>
<proteinExistence type="predicted"/>
<reference evidence="1 2" key="1">
    <citation type="submission" date="2020-01" db="EMBL/GenBank/DDBJ databases">
        <title>Paenibacillus soybeanensis sp. nov. isolated from the nodules of soybean (Glycine max(L.) Merr).</title>
        <authorList>
            <person name="Wang H."/>
        </authorList>
    </citation>
    <scope>NUCLEOTIDE SEQUENCE [LARGE SCALE GENOMIC DNA]</scope>
    <source>
        <strain evidence="1 2">DSM 23054</strain>
    </source>
</reference>
<keyword evidence="2" id="KW-1185">Reference proteome</keyword>
<evidence type="ECO:0000313" key="2">
    <source>
        <dbReference type="Proteomes" id="UP000558113"/>
    </source>
</evidence>
<sequence>MKRKAIIHISENADTLNKIMSIFENRLDEIKLYPNHFLEIKTDEEASGYEEIMSLIVKEKWRHTFHEEREYSKQEMKAAKYFHIGVAYPWEHDPMKDAEYYGTTYEYLKSKSCNCNKVQVSKLQLDVKKLGKWKNMAHIRPEYIITEYTKLLIENNELSGCEIREAIDYKGRELHPVFQLVVTNIVPPMQEVVRIEPYSHMEAHCESCSSKGFLRSELIYRKEELEKFKDFNFTFEYWDAYHIRQPIVSAKVRELFTKHKVRVFRYEPVRFI</sequence>
<protein>
    <submittedName>
        <fullName evidence="1">Uncharacterized protein</fullName>
    </submittedName>
</protein>
<name>A0A7X4YXT9_9BACL</name>
<organism evidence="1 2">
    <name type="scientific">Paenibacillus sacheonensis</name>
    <dbReference type="NCBI Taxonomy" id="742054"/>
    <lineage>
        <taxon>Bacteria</taxon>
        <taxon>Bacillati</taxon>
        <taxon>Bacillota</taxon>
        <taxon>Bacilli</taxon>
        <taxon>Bacillales</taxon>
        <taxon>Paenibacillaceae</taxon>
        <taxon>Paenibacillus</taxon>
    </lineage>
</organism>
<dbReference type="RefSeq" id="WP_161705764.1">
    <property type="nucleotide sequence ID" value="NZ_JAAAMU010000038.1"/>
</dbReference>
<gene>
    <name evidence="1" type="ORF">GT003_31995</name>
</gene>
<comment type="caution">
    <text evidence="1">The sequence shown here is derived from an EMBL/GenBank/DDBJ whole genome shotgun (WGS) entry which is preliminary data.</text>
</comment>